<dbReference type="Proteomes" id="UP000315010">
    <property type="component" value="Unassembled WGS sequence"/>
</dbReference>
<protein>
    <submittedName>
        <fullName evidence="1">Uncharacterized protein</fullName>
    </submittedName>
</protein>
<evidence type="ECO:0000313" key="2">
    <source>
        <dbReference type="Proteomes" id="UP000315010"/>
    </source>
</evidence>
<reference evidence="1 2" key="1">
    <citation type="submission" date="2019-02" db="EMBL/GenBank/DDBJ databases">
        <title>Deep-cultivation of Planctomycetes and their phenomic and genomic characterization uncovers novel biology.</title>
        <authorList>
            <person name="Wiegand S."/>
            <person name="Jogler M."/>
            <person name="Boedeker C."/>
            <person name="Pinto D."/>
            <person name="Vollmers J."/>
            <person name="Rivas-Marin E."/>
            <person name="Kohn T."/>
            <person name="Peeters S.H."/>
            <person name="Heuer A."/>
            <person name="Rast P."/>
            <person name="Oberbeckmann S."/>
            <person name="Bunk B."/>
            <person name="Jeske O."/>
            <person name="Meyerdierks A."/>
            <person name="Storesund J.E."/>
            <person name="Kallscheuer N."/>
            <person name="Luecker S."/>
            <person name="Lage O.M."/>
            <person name="Pohl T."/>
            <person name="Merkel B.J."/>
            <person name="Hornburger P."/>
            <person name="Mueller R.-W."/>
            <person name="Bruemmer F."/>
            <person name="Labrenz M."/>
            <person name="Spormann A.M."/>
            <person name="Op Den Camp H."/>
            <person name="Overmann J."/>
            <person name="Amann R."/>
            <person name="Jetten M.S.M."/>
            <person name="Mascher T."/>
            <person name="Medema M.H."/>
            <person name="Devos D.P."/>
            <person name="Kaster A.-K."/>
            <person name="Ovreas L."/>
            <person name="Rohde M."/>
            <person name="Galperin M.Y."/>
            <person name="Jogler C."/>
        </authorList>
    </citation>
    <scope>NUCLEOTIDE SEQUENCE [LARGE SCALE GENOMIC DNA]</scope>
    <source>
        <strain evidence="1 2">CA13</strain>
    </source>
</reference>
<keyword evidence="2" id="KW-1185">Reference proteome</keyword>
<organism evidence="1 2">
    <name type="scientific">Novipirellula herctigrandis</name>
    <dbReference type="NCBI Taxonomy" id="2527986"/>
    <lineage>
        <taxon>Bacteria</taxon>
        <taxon>Pseudomonadati</taxon>
        <taxon>Planctomycetota</taxon>
        <taxon>Planctomycetia</taxon>
        <taxon>Pirellulales</taxon>
        <taxon>Pirellulaceae</taxon>
        <taxon>Novipirellula</taxon>
    </lineage>
</organism>
<sequence length="56" mass="6568">MDRDWSNSRLKMFDDKFCNDISKYRYNHQTTLPEQIALLCAPECSAHPNSHWAKPG</sequence>
<gene>
    <name evidence="1" type="ORF">CA13_39120</name>
</gene>
<proteinExistence type="predicted"/>
<comment type="caution">
    <text evidence="1">The sequence shown here is derived from an EMBL/GenBank/DDBJ whole genome shotgun (WGS) entry which is preliminary data.</text>
</comment>
<dbReference type="AlphaFoldDB" id="A0A5C5Z4Y0"/>
<name>A0A5C5Z4Y0_9BACT</name>
<accession>A0A5C5Z4Y0</accession>
<dbReference type="EMBL" id="SJPJ01000001">
    <property type="protein sequence ID" value="TWT82449.1"/>
    <property type="molecule type" value="Genomic_DNA"/>
</dbReference>
<evidence type="ECO:0000313" key="1">
    <source>
        <dbReference type="EMBL" id="TWT82449.1"/>
    </source>
</evidence>